<organism evidence="2">
    <name type="scientific">Haptolina ericina</name>
    <dbReference type="NCBI Taxonomy" id="156174"/>
    <lineage>
        <taxon>Eukaryota</taxon>
        <taxon>Haptista</taxon>
        <taxon>Haptophyta</taxon>
        <taxon>Prymnesiophyceae</taxon>
        <taxon>Prymnesiales</taxon>
        <taxon>Prymnesiaceae</taxon>
        <taxon>Haptolina</taxon>
    </lineage>
</organism>
<keyword evidence="1" id="KW-0812">Transmembrane</keyword>
<dbReference type="EMBL" id="HBHX01017373">
    <property type="protein sequence ID" value="CAE0109046.1"/>
    <property type="molecule type" value="Transcribed_RNA"/>
</dbReference>
<sequence length="151" mass="16035">MATLVLPPQFSKRILYTSFTATASVASAAYNRLPGCAICAIAVLLTSLNYWRRPIFGLRRNLDMAVCACALSYQTWLAAVAADPVPRGVYFAITLGGGGCYALSRYFSQVQGDKNVSSALHCCLHLAGNLGNVLLYDALGANHCGLRRGGG</sequence>
<name>A0A7S3EW39_9EUKA</name>
<keyword evidence="1" id="KW-1133">Transmembrane helix</keyword>
<feature type="transmembrane region" description="Helical" evidence="1">
    <location>
        <begin position="32"/>
        <end position="50"/>
    </location>
</feature>
<reference evidence="2" key="1">
    <citation type="submission" date="2021-01" db="EMBL/GenBank/DDBJ databases">
        <authorList>
            <person name="Corre E."/>
            <person name="Pelletier E."/>
            <person name="Niang G."/>
            <person name="Scheremetjew M."/>
            <person name="Finn R."/>
            <person name="Kale V."/>
            <person name="Holt S."/>
            <person name="Cochrane G."/>
            <person name="Meng A."/>
            <person name="Brown T."/>
            <person name="Cohen L."/>
        </authorList>
    </citation>
    <scope>NUCLEOTIDE SEQUENCE</scope>
    <source>
        <strain evidence="2">CCMP281</strain>
    </source>
</reference>
<dbReference type="AlphaFoldDB" id="A0A7S3EW39"/>
<gene>
    <name evidence="2" type="ORF">HERI1096_LOCUS9706</name>
</gene>
<proteinExistence type="predicted"/>
<evidence type="ECO:0000256" key="1">
    <source>
        <dbReference type="SAM" id="Phobius"/>
    </source>
</evidence>
<keyword evidence="1" id="KW-0472">Membrane</keyword>
<accession>A0A7S3EW39</accession>
<protein>
    <submittedName>
        <fullName evidence="2">Uncharacterized protein</fullName>
    </submittedName>
</protein>
<evidence type="ECO:0000313" key="2">
    <source>
        <dbReference type="EMBL" id="CAE0109046.1"/>
    </source>
</evidence>